<evidence type="ECO:0000313" key="1">
    <source>
        <dbReference type="EMBL" id="OGF07202.1"/>
    </source>
</evidence>
<protein>
    <recommendedName>
        <fullName evidence="3">PorV/PorQ family protein</fullName>
    </recommendedName>
</protein>
<dbReference type="Proteomes" id="UP000177230">
    <property type="component" value="Unassembled WGS sequence"/>
</dbReference>
<evidence type="ECO:0000313" key="2">
    <source>
        <dbReference type="Proteomes" id="UP000177230"/>
    </source>
</evidence>
<dbReference type="EMBL" id="MFFM01000051">
    <property type="protein sequence ID" value="OGF07202.1"/>
    <property type="molecule type" value="Genomic_DNA"/>
</dbReference>
<accession>A0A1F5QYA2</accession>
<gene>
    <name evidence="1" type="ORF">A2024_09805</name>
</gene>
<organism evidence="1 2">
    <name type="scientific">Candidatus Edwardsbacteria bacterium GWF2_54_11</name>
    <dbReference type="NCBI Taxonomy" id="1817851"/>
    <lineage>
        <taxon>Bacteria</taxon>
        <taxon>Candidatus Edwardsiibacteriota</taxon>
    </lineage>
</organism>
<sequence length="294" mass="31786">MKRFIIILGAVVLAQTVQAQLLYWGLPTTAEQVAFGQGCLLQSREPQGLMHNPSSLGFIKYRTLAASGIQWWQEVYGGSASAVLPVRGYGTASLGLGYWSLGTMAGYSEDGRPMGTVQSQATNLGLGYGLVLDDAWGLGLALKSSRLNLPDRYDWGWSSDIALSYKRGLITGSLMVKDLGPDYPKNNEINYPLNTVYLAGAGAAYFEGKVSGSVQYNIRKEEGGYPSLSLEVAPLSGLDLKIGYEKVPELADRSPLGFGIEIDKLGRRDLSVTYGYRSYGDLGHIQALTMGISF</sequence>
<evidence type="ECO:0008006" key="3">
    <source>
        <dbReference type="Google" id="ProtNLM"/>
    </source>
</evidence>
<proteinExistence type="predicted"/>
<reference evidence="1 2" key="1">
    <citation type="journal article" date="2016" name="Nat. Commun.">
        <title>Thousands of microbial genomes shed light on interconnected biogeochemical processes in an aquifer system.</title>
        <authorList>
            <person name="Anantharaman K."/>
            <person name="Brown C.T."/>
            <person name="Hug L.A."/>
            <person name="Sharon I."/>
            <person name="Castelle C.J."/>
            <person name="Probst A.J."/>
            <person name="Thomas B.C."/>
            <person name="Singh A."/>
            <person name="Wilkins M.J."/>
            <person name="Karaoz U."/>
            <person name="Brodie E.L."/>
            <person name="Williams K.H."/>
            <person name="Hubbard S.S."/>
            <person name="Banfield J.F."/>
        </authorList>
    </citation>
    <scope>NUCLEOTIDE SEQUENCE [LARGE SCALE GENOMIC DNA]</scope>
</reference>
<name>A0A1F5QYA2_9BACT</name>
<comment type="caution">
    <text evidence="1">The sequence shown here is derived from an EMBL/GenBank/DDBJ whole genome shotgun (WGS) entry which is preliminary data.</text>
</comment>
<dbReference type="AlphaFoldDB" id="A0A1F5QYA2"/>